<sequence length="349" mass="40739">MKITDVLVNRLMQLAGLKFKGKHLRAFLLYNNPKKFLNYLRANSEKKKRKIELKSLPYVLNLEPNNTCNLKCPLCWVPNPIKPKGYMSFENFKKVIDEIGDYLYLLNLYNLGEPLLHKDIYRMIEYANKKKIFTSISSNFLIFNEEDADKMIASGLDYLRISLDGTSQETYQQYRVGGNYNKVIENIELLVSKKKKIKSKIPFIDWQFLIFKHNEHEISNVKPLAEKLGVDGVLISSAHAYGHEKEWLSEERGEYYANPENIDSFCFLWNQVLINYDGEVAPCCSHIAQIAPEFGNIFRQSFKEIWNNEKFKSARAIFSSSDEHKQRIENLVCYQCSIAIPFLSKENRK</sequence>
<accession>A0A1F7RQY5</accession>
<evidence type="ECO:0000256" key="5">
    <source>
        <dbReference type="ARBA" id="ARBA00023004"/>
    </source>
</evidence>
<evidence type="ECO:0000256" key="2">
    <source>
        <dbReference type="ARBA" id="ARBA00022485"/>
    </source>
</evidence>
<reference evidence="8 9" key="1">
    <citation type="journal article" date="2016" name="Nat. Commun.">
        <title>Thousands of microbial genomes shed light on interconnected biogeochemical processes in an aquifer system.</title>
        <authorList>
            <person name="Anantharaman K."/>
            <person name="Brown C.T."/>
            <person name="Hug L.A."/>
            <person name="Sharon I."/>
            <person name="Castelle C.J."/>
            <person name="Probst A.J."/>
            <person name="Thomas B.C."/>
            <person name="Singh A."/>
            <person name="Wilkins M.J."/>
            <person name="Karaoz U."/>
            <person name="Brodie E.L."/>
            <person name="Williams K.H."/>
            <person name="Hubbard S.S."/>
            <person name="Banfield J.F."/>
        </authorList>
    </citation>
    <scope>NUCLEOTIDE SEQUENCE [LARGE SCALE GENOMIC DNA]</scope>
</reference>
<dbReference type="SFLD" id="SFLDG01387">
    <property type="entry name" value="BtrN-like_SPASM_domain_contain"/>
    <property type="match status" value="1"/>
</dbReference>
<dbReference type="CDD" id="cd01335">
    <property type="entry name" value="Radical_SAM"/>
    <property type="match status" value="1"/>
</dbReference>
<keyword evidence="4" id="KW-0479">Metal-binding</keyword>
<dbReference type="AlphaFoldDB" id="A0A1F7RQY5"/>
<dbReference type="GO" id="GO:0046872">
    <property type="term" value="F:metal ion binding"/>
    <property type="evidence" value="ECO:0007669"/>
    <property type="project" value="UniProtKB-KW"/>
</dbReference>
<dbReference type="CDD" id="cd21109">
    <property type="entry name" value="SPASM"/>
    <property type="match status" value="1"/>
</dbReference>
<feature type="domain" description="Radical SAM core" evidence="7">
    <location>
        <begin position="54"/>
        <end position="279"/>
    </location>
</feature>
<dbReference type="SUPFAM" id="SSF102114">
    <property type="entry name" value="Radical SAM enzymes"/>
    <property type="match status" value="1"/>
</dbReference>
<evidence type="ECO:0000256" key="4">
    <source>
        <dbReference type="ARBA" id="ARBA00022723"/>
    </source>
</evidence>
<dbReference type="Gene3D" id="3.20.20.70">
    <property type="entry name" value="Aldolase class I"/>
    <property type="match status" value="1"/>
</dbReference>
<keyword evidence="2" id="KW-0004">4Fe-4S</keyword>
<dbReference type="SFLD" id="SFLDG01067">
    <property type="entry name" value="SPASM/twitch_domain_containing"/>
    <property type="match status" value="1"/>
</dbReference>
<comment type="caution">
    <text evidence="8">The sequence shown here is derived from an EMBL/GenBank/DDBJ whole genome shotgun (WGS) entry which is preliminary data.</text>
</comment>
<keyword evidence="3" id="KW-0949">S-adenosyl-L-methionine</keyword>
<evidence type="ECO:0000256" key="1">
    <source>
        <dbReference type="ARBA" id="ARBA00001966"/>
    </source>
</evidence>
<dbReference type="EMBL" id="MGDB01000001">
    <property type="protein sequence ID" value="OGL43404.1"/>
    <property type="molecule type" value="Genomic_DNA"/>
</dbReference>
<protein>
    <recommendedName>
        <fullName evidence="7">Radical SAM core domain-containing protein</fullName>
    </recommendedName>
</protein>
<dbReference type="GO" id="GO:0051536">
    <property type="term" value="F:iron-sulfur cluster binding"/>
    <property type="evidence" value="ECO:0007669"/>
    <property type="project" value="UniProtKB-KW"/>
</dbReference>
<dbReference type="SFLD" id="SFLDS00029">
    <property type="entry name" value="Radical_SAM"/>
    <property type="match status" value="1"/>
</dbReference>
<evidence type="ECO:0000313" key="8">
    <source>
        <dbReference type="EMBL" id="OGL43404.1"/>
    </source>
</evidence>
<organism evidence="8 9">
    <name type="scientific">Candidatus Schekmanbacteria bacterium GWA2_38_11</name>
    <dbReference type="NCBI Taxonomy" id="1817876"/>
    <lineage>
        <taxon>Bacteria</taxon>
        <taxon>Candidatus Schekmaniibacteriota</taxon>
    </lineage>
</organism>
<dbReference type="PANTHER" id="PTHR11228:SF7">
    <property type="entry name" value="PQQA PEPTIDE CYCLASE"/>
    <property type="match status" value="1"/>
</dbReference>
<dbReference type="Pfam" id="PF13186">
    <property type="entry name" value="SPASM"/>
    <property type="match status" value="1"/>
</dbReference>
<dbReference type="PROSITE" id="PS51918">
    <property type="entry name" value="RADICAL_SAM"/>
    <property type="match status" value="1"/>
</dbReference>
<dbReference type="InterPro" id="IPR007197">
    <property type="entry name" value="rSAM"/>
</dbReference>
<dbReference type="Proteomes" id="UP000178526">
    <property type="component" value="Unassembled WGS sequence"/>
</dbReference>
<gene>
    <name evidence="8" type="ORF">A2042_07440</name>
</gene>
<dbReference type="Pfam" id="PF04055">
    <property type="entry name" value="Radical_SAM"/>
    <property type="match status" value="1"/>
</dbReference>
<evidence type="ECO:0000259" key="7">
    <source>
        <dbReference type="PROSITE" id="PS51918"/>
    </source>
</evidence>
<dbReference type="PANTHER" id="PTHR11228">
    <property type="entry name" value="RADICAL SAM DOMAIN PROTEIN"/>
    <property type="match status" value="1"/>
</dbReference>
<dbReference type="InterPro" id="IPR034391">
    <property type="entry name" value="AdoMet-like_SPASM_containing"/>
</dbReference>
<name>A0A1F7RQY5_9BACT</name>
<keyword evidence="6" id="KW-0411">Iron-sulfur</keyword>
<proteinExistence type="predicted"/>
<dbReference type="InterPro" id="IPR058240">
    <property type="entry name" value="rSAM_sf"/>
</dbReference>
<evidence type="ECO:0000313" key="9">
    <source>
        <dbReference type="Proteomes" id="UP000178526"/>
    </source>
</evidence>
<dbReference type="GO" id="GO:0003824">
    <property type="term" value="F:catalytic activity"/>
    <property type="evidence" value="ECO:0007669"/>
    <property type="project" value="InterPro"/>
</dbReference>
<dbReference type="InterPro" id="IPR013785">
    <property type="entry name" value="Aldolase_TIM"/>
</dbReference>
<dbReference type="InterPro" id="IPR050377">
    <property type="entry name" value="Radical_SAM_PqqE_MftC-like"/>
</dbReference>
<dbReference type="InterPro" id="IPR023885">
    <property type="entry name" value="4Fe4S-binding_SPASM_dom"/>
</dbReference>
<evidence type="ECO:0000256" key="3">
    <source>
        <dbReference type="ARBA" id="ARBA00022691"/>
    </source>
</evidence>
<evidence type="ECO:0000256" key="6">
    <source>
        <dbReference type="ARBA" id="ARBA00023014"/>
    </source>
</evidence>
<keyword evidence="5" id="KW-0408">Iron</keyword>
<comment type="cofactor">
    <cofactor evidence="1">
        <name>[4Fe-4S] cluster</name>
        <dbReference type="ChEBI" id="CHEBI:49883"/>
    </cofactor>
</comment>